<evidence type="ECO:0000313" key="3">
    <source>
        <dbReference type="Proteomes" id="UP001301769"/>
    </source>
</evidence>
<reference evidence="2" key="1">
    <citation type="journal article" date="2023" name="Mol. Phylogenet. Evol.">
        <title>Genome-scale phylogeny and comparative genomics of the fungal order Sordariales.</title>
        <authorList>
            <person name="Hensen N."/>
            <person name="Bonometti L."/>
            <person name="Westerberg I."/>
            <person name="Brannstrom I.O."/>
            <person name="Guillou S."/>
            <person name="Cros-Aarteil S."/>
            <person name="Calhoun S."/>
            <person name="Haridas S."/>
            <person name="Kuo A."/>
            <person name="Mondo S."/>
            <person name="Pangilinan J."/>
            <person name="Riley R."/>
            <person name="LaButti K."/>
            <person name="Andreopoulos B."/>
            <person name="Lipzen A."/>
            <person name="Chen C."/>
            <person name="Yan M."/>
            <person name="Daum C."/>
            <person name="Ng V."/>
            <person name="Clum A."/>
            <person name="Steindorff A."/>
            <person name="Ohm R.A."/>
            <person name="Martin F."/>
            <person name="Silar P."/>
            <person name="Natvig D.O."/>
            <person name="Lalanne C."/>
            <person name="Gautier V."/>
            <person name="Ament-Velasquez S.L."/>
            <person name="Kruys A."/>
            <person name="Hutchinson M.I."/>
            <person name="Powell A.J."/>
            <person name="Barry K."/>
            <person name="Miller A.N."/>
            <person name="Grigoriev I.V."/>
            <person name="Debuchy R."/>
            <person name="Gladieux P."/>
            <person name="Hiltunen Thoren M."/>
            <person name="Johannesson H."/>
        </authorList>
    </citation>
    <scope>NUCLEOTIDE SEQUENCE</scope>
    <source>
        <strain evidence="2">PSN293</strain>
    </source>
</reference>
<name>A0AAN6XTZ0_9PEZI</name>
<dbReference type="AlphaFoldDB" id="A0AAN6XTZ0"/>
<reference evidence="2" key="2">
    <citation type="submission" date="2023-05" db="EMBL/GenBank/DDBJ databases">
        <authorList>
            <consortium name="Lawrence Berkeley National Laboratory"/>
            <person name="Steindorff A."/>
            <person name="Hensen N."/>
            <person name="Bonometti L."/>
            <person name="Westerberg I."/>
            <person name="Brannstrom I.O."/>
            <person name="Guillou S."/>
            <person name="Cros-Aarteil S."/>
            <person name="Calhoun S."/>
            <person name="Haridas S."/>
            <person name="Kuo A."/>
            <person name="Mondo S."/>
            <person name="Pangilinan J."/>
            <person name="Riley R."/>
            <person name="Labutti K."/>
            <person name="Andreopoulos B."/>
            <person name="Lipzen A."/>
            <person name="Chen C."/>
            <person name="Yanf M."/>
            <person name="Daum C."/>
            <person name="Ng V."/>
            <person name="Clum A."/>
            <person name="Ohm R."/>
            <person name="Martin F."/>
            <person name="Silar P."/>
            <person name="Natvig D."/>
            <person name="Lalanne C."/>
            <person name="Gautier V."/>
            <person name="Ament-Velasquez S.L."/>
            <person name="Kruys A."/>
            <person name="Hutchinson M.I."/>
            <person name="Powell A.J."/>
            <person name="Barry K."/>
            <person name="Miller A.N."/>
            <person name="Grigoriev I.V."/>
            <person name="Debuchy R."/>
            <person name="Gladieux P."/>
            <person name="Thoren M.H."/>
            <person name="Johannesson H."/>
        </authorList>
    </citation>
    <scope>NUCLEOTIDE SEQUENCE</scope>
    <source>
        <strain evidence="2">PSN293</strain>
    </source>
</reference>
<feature type="compositionally biased region" description="Polar residues" evidence="1">
    <location>
        <begin position="480"/>
        <end position="491"/>
    </location>
</feature>
<proteinExistence type="predicted"/>
<dbReference type="Gene3D" id="1.25.40.20">
    <property type="entry name" value="Ankyrin repeat-containing domain"/>
    <property type="match status" value="2"/>
</dbReference>
<feature type="compositionally biased region" description="Acidic residues" evidence="1">
    <location>
        <begin position="429"/>
        <end position="468"/>
    </location>
</feature>
<dbReference type="PANTHER" id="PTHR24118">
    <property type="entry name" value="POTE ANKYRIN DOMAIN"/>
    <property type="match status" value="1"/>
</dbReference>
<dbReference type="EMBL" id="MU858370">
    <property type="protein sequence ID" value="KAK4206654.1"/>
    <property type="molecule type" value="Genomic_DNA"/>
</dbReference>
<accession>A0AAN6XTZ0</accession>
<evidence type="ECO:0000256" key="1">
    <source>
        <dbReference type="SAM" id="MobiDB-lite"/>
    </source>
</evidence>
<sequence length="491" mass="55458">MELTPLQATKRPYSLMSSDALLGPQNPQDVMGTKGVAAKRQRTMYGPRAATEDLQILFEYPYESGAFWSPIPRFTTYNIRLGSAKVFQVVGQGNLEELLRMLWAGEASLRDQDPLGRTLLFYGNREPAIVRFLLDHGADVDHVARAIGFEDSVWPRTTALNPCRNYFETEKEELKPLIECLKMLLLAGGDPTWDDPDYDPVMQLDKPVLANIFMNGVVEVMEVAFECSDGLLTSATVVDSYFQRTALLSYCSGGCCNPRYSVDALSLLVSRGANLNDRDSAGNTCLHLIMDGIRSGSSFCHLLDESMDATDYLEEVRAAAVYLIDQGADVWAENNQGVSISKMSYCMNGVREYLWDLILADSGYEIAMMRKDCGYIGRWRRYHAEESRSGRSLGEQFTLDVFKALWWGDERLCPYYEKVLHFGLAERKDDEDDEEDDEEEHDEDVDDAQEDDLDSDSDYPDDSNDDDDDHHTHRHHRWQCSGSTVSTGCTI</sequence>
<evidence type="ECO:0000313" key="2">
    <source>
        <dbReference type="EMBL" id="KAK4206654.1"/>
    </source>
</evidence>
<organism evidence="2 3">
    <name type="scientific">Rhypophila decipiens</name>
    <dbReference type="NCBI Taxonomy" id="261697"/>
    <lineage>
        <taxon>Eukaryota</taxon>
        <taxon>Fungi</taxon>
        <taxon>Dikarya</taxon>
        <taxon>Ascomycota</taxon>
        <taxon>Pezizomycotina</taxon>
        <taxon>Sordariomycetes</taxon>
        <taxon>Sordariomycetidae</taxon>
        <taxon>Sordariales</taxon>
        <taxon>Naviculisporaceae</taxon>
        <taxon>Rhypophila</taxon>
    </lineage>
</organism>
<dbReference type="Proteomes" id="UP001301769">
    <property type="component" value="Unassembled WGS sequence"/>
</dbReference>
<evidence type="ECO:0008006" key="4">
    <source>
        <dbReference type="Google" id="ProtNLM"/>
    </source>
</evidence>
<dbReference type="SUPFAM" id="SSF48403">
    <property type="entry name" value="Ankyrin repeat"/>
    <property type="match status" value="1"/>
</dbReference>
<comment type="caution">
    <text evidence="2">The sequence shown here is derived from an EMBL/GenBank/DDBJ whole genome shotgun (WGS) entry which is preliminary data.</text>
</comment>
<dbReference type="InterPro" id="IPR036770">
    <property type="entry name" value="Ankyrin_rpt-contain_sf"/>
</dbReference>
<dbReference type="PANTHER" id="PTHR24118:SF99">
    <property type="entry name" value="POTE ANKYRIN DOMAIN FAMILY MEMBER 3C-RELATED"/>
    <property type="match status" value="1"/>
</dbReference>
<keyword evidence="3" id="KW-1185">Reference proteome</keyword>
<protein>
    <recommendedName>
        <fullName evidence="4">Ankyrin</fullName>
    </recommendedName>
</protein>
<feature type="region of interest" description="Disordered" evidence="1">
    <location>
        <begin position="427"/>
        <end position="491"/>
    </location>
</feature>
<gene>
    <name evidence="2" type="ORF">QBC37DRAFT_458128</name>
</gene>